<gene>
    <name evidence="3" type="ORF">EJ06DRAFT_63916</name>
</gene>
<dbReference type="AlphaFoldDB" id="A0A6G1HSY7"/>
<dbReference type="EMBL" id="ML996698">
    <property type="protein sequence ID" value="KAF2398957.1"/>
    <property type="molecule type" value="Genomic_DNA"/>
</dbReference>
<accession>A0A6G1HSY7</accession>
<protein>
    <submittedName>
        <fullName evidence="3">Uncharacterized protein</fullName>
    </submittedName>
</protein>
<feature type="transmembrane region" description="Helical" evidence="2">
    <location>
        <begin position="46"/>
        <end position="64"/>
    </location>
</feature>
<evidence type="ECO:0000256" key="1">
    <source>
        <dbReference type="SAM" id="MobiDB-lite"/>
    </source>
</evidence>
<sequence>MEARLRANTCNGHTERNKAKSSTKDKEEKRREESLEALKKKPTTTLSILLCSFLTSCALYIMFLPQTSAAWFLPQIHHYYVCSFLTQQCSCFMPTTRYQMLLPCIPMRLPHIHNQISTPHKAAAPAAPSPSSAASRGRKQRYLAAARAWQGCVSSRPVRYIHHAQTSLHTGPVL</sequence>
<proteinExistence type="predicted"/>
<feature type="region of interest" description="Disordered" evidence="1">
    <location>
        <begin position="1"/>
        <end position="35"/>
    </location>
</feature>
<reference evidence="3" key="1">
    <citation type="journal article" date="2020" name="Stud. Mycol.">
        <title>101 Dothideomycetes genomes: a test case for predicting lifestyles and emergence of pathogens.</title>
        <authorList>
            <person name="Haridas S."/>
            <person name="Albert R."/>
            <person name="Binder M."/>
            <person name="Bloem J."/>
            <person name="Labutti K."/>
            <person name="Salamov A."/>
            <person name="Andreopoulos B."/>
            <person name="Baker S."/>
            <person name="Barry K."/>
            <person name="Bills G."/>
            <person name="Bluhm B."/>
            <person name="Cannon C."/>
            <person name="Castanera R."/>
            <person name="Culley D."/>
            <person name="Daum C."/>
            <person name="Ezra D."/>
            <person name="Gonzalez J."/>
            <person name="Henrissat B."/>
            <person name="Kuo A."/>
            <person name="Liang C."/>
            <person name="Lipzen A."/>
            <person name="Lutzoni F."/>
            <person name="Magnuson J."/>
            <person name="Mondo S."/>
            <person name="Nolan M."/>
            <person name="Ohm R."/>
            <person name="Pangilinan J."/>
            <person name="Park H.-J."/>
            <person name="Ramirez L."/>
            <person name="Alfaro M."/>
            <person name="Sun H."/>
            <person name="Tritt A."/>
            <person name="Yoshinaga Y."/>
            <person name="Zwiers L.-H."/>
            <person name="Turgeon B."/>
            <person name="Goodwin S."/>
            <person name="Spatafora J."/>
            <person name="Crous P."/>
            <person name="Grigoriev I."/>
        </authorList>
    </citation>
    <scope>NUCLEOTIDE SEQUENCE</scope>
    <source>
        <strain evidence="3">CBS 262.69</strain>
    </source>
</reference>
<keyword evidence="2" id="KW-0812">Transmembrane</keyword>
<evidence type="ECO:0000313" key="3">
    <source>
        <dbReference type="EMBL" id="KAF2398957.1"/>
    </source>
</evidence>
<keyword evidence="2" id="KW-0472">Membrane</keyword>
<dbReference type="Proteomes" id="UP000799640">
    <property type="component" value="Unassembled WGS sequence"/>
</dbReference>
<organism evidence="3 4">
    <name type="scientific">Trichodelitschia bisporula</name>
    <dbReference type="NCBI Taxonomy" id="703511"/>
    <lineage>
        <taxon>Eukaryota</taxon>
        <taxon>Fungi</taxon>
        <taxon>Dikarya</taxon>
        <taxon>Ascomycota</taxon>
        <taxon>Pezizomycotina</taxon>
        <taxon>Dothideomycetes</taxon>
        <taxon>Dothideomycetes incertae sedis</taxon>
        <taxon>Phaeotrichales</taxon>
        <taxon>Phaeotrichaceae</taxon>
        <taxon>Trichodelitschia</taxon>
    </lineage>
</organism>
<name>A0A6G1HSY7_9PEZI</name>
<evidence type="ECO:0000256" key="2">
    <source>
        <dbReference type="SAM" id="Phobius"/>
    </source>
</evidence>
<keyword evidence="2" id="KW-1133">Transmembrane helix</keyword>
<feature type="compositionally biased region" description="Basic and acidic residues" evidence="1">
    <location>
        <begin position="13"/>
        <end position="35"/>
    </location>
</feature>
<keyword evidence="4" id="KW-1185">Reference proteome</keyword>
<evidence type="ECO:0000313" key="4">
    <source>
        <dbReference type="Proteomes" id="UP000799640"/>
    </source>
</evidence>